<evidence type="ECO:0008006" key="4">
    <source>
        <dbReference type="Google" id="ProtNLM"/>
    </source>
</evidence>
<dbReference type="STRING" id="408074.SAMN05660909_00111"/>
<evidence type="ECO:0000313" key="3">
    <source>
        <dbReference type="Proteomes" id="UP000199656"/>
    </source>
</evidence>
<dbReference type="OrthoDB" id="978645at2"/>
<name>A0A1H3WVY2_9BACT</name>
<keyword evidence="3" id="KW-1185">Reference proteome</keyword>
<accession>A0A1H3WVY2</accession>
<feature type="chain" id="PRO_5011730990" description="Outer membrane beta-barrel protein" evidence="1">
    <location>
        <begin position="21"/>
        <end position="176"/>
    </location>
</feature>
<feature type="signal peptide" evidence="1">
    <location>
        <begin position="1"/>
        <end position="20"/>
    </location>
</feature>
<dbReference type="EMBL" id="FNRL01000001">
    <property type="protein sequence ID" value="SDZ91316.1"/>
    <property type="molecule type" value="Genomic_DNA"/>
</dbReference>
<proteinExistence type="predicted"/>
<protein>
    <recommendedName>
        <fullName evidence="4">Outer membrane beta-barrel protein</fullName>
    </recommendedName>
</protein>
<gene>
    <name evidence="2" type="ORF">SAMN05660909_00111</name>
</gene>
<dbReference type="Proteomes" id="UP000199656">
    <property type="component" value="Unassembled WGS sequence"/>
</dbReference>
<evidence type="ECO:0000256" key="1">
    <source>
        <dbReference type="SAM" id="SignalP"/>
    </source>
</evidence>
<organism evidence="2 3">
    <name type="scientific">Chitinophaga terrae</name>
    <name type="common">ex Kim and Jung 2007</name>
    <dbReference type="NCBI Taxonomy" id="408074"/>
    <lineage>
        <taxon>Bacteria</taxon>
        <taxon>Pseudomonadati</taxon>
        <taxon>Bacteroidota</taxon>
        <taxon>Chitinophagia</taxon>
        <taxon>Chitinophagales</taxon>
        <taxon>Chitinophagaceae</taxon>
        <taxon>Chitinophaga</taxon>
    </lineage>
</organism>
<dbReference type="AlphaFoldDB" id="A0A1H3WVY2"/>
<keyword evidence="1" id="KW-0732">Signal</keyword>
<reference evidence="3" key="1">
    <citation type="submission" date="2016-10" db="EMBL/GenBank/DDBJ databases">
        <authorList>
            <person name="Varghese N."/>
            <person name="Submissions S."/>
        </authorList>
    </citation>
    <scope>NUCLEOTIDE SEQUENCE [LARGE SCALE GENOMIC DNA]</scope>
    <source>
        <strain evidence="3">DSM 23920</strain>
    </source>
</reference>
<dbReference type="RefSeq" id="WP_089757531.1">
    <property type="nucleotide sequence ID" value="NZ_BKAT01000015.1"/>
</dbReference>
<evidence type="ECO:0000313" key="2">
    <source>
        <dbReference type="EMBL" id="SDZ91316.1"/>
    </source>
</evidence>
<sequence>MKKVVLLLSLVAIVATQANAQKRNYRSSGNEAANYSTALGIRLNPWVVGFTIRHFITGPHAIEGLVTTNHSHKNNATFTALYEYNWGIGVPNLNMYAGGGAHLGFYDRRDYDWDRYVDKGKGAYVSPGLDGIIGIEYTFKNIPLNISADLKPYVQFVGPTNYIGEEIGGVSARFTF</sequence>